<dbReference type="Proteomes" id="UP001181355">
    <property type="component" value="Chromosome"/>
</dbReference>
<proteinExistence type="predicted"/>
<accession>A0ABY9RKF4</accession>
<sequence length="307" mass="35067">MLKTLLSIAFGSTEKPHIVLDETSSIDQRLAWLRPVMDLFPIGRKQRYYPNHQENIVFDTMVVAYRVNGHFIYSLTAIDTDAEGSPAFFKIGSAGERLHVSQLTQFDLVVPDTSEFERTLDYERRAALGRGRQFEIGNTISLLSSQSGRGASVLDTVVRENVLLESGPYAHSTLICLQPTIETMSITDQRTKARAHTNVPVMLAEVNGPWHHAWKIIDISEQAIRVQLQGDPEQHHDAHVFPLHQEVVVQVRVPNTEQSFELKAYVMRKFPQVRVLRLAMMRKNDRYQVFEPHDLLELRAALLNYKP</sequence>
<keyword evidence="2" id="KW-1185">Reference proteome</keyword>
<organism evidence="1 2">
    <name type="scientific">Undibacterium cyanobacteriorum</name>
    <dbReference type="NCBI Taxonomy" id="3073561"/>
    <lineage>
        <taxon>Bacteria</taxon>
        <taxon>Pseudomonadati</taxon>
        <taxon>Pseudomonadota</taxon>
        <taxon>Betaproteobacteria</taxon>
        <taxon>Burkholderiales</taxon>
        <taxon>Oxalobacteraceae</taxon>
        <taxon>Undibacterium</taxon>
    </lineage>
</organism>
<evidence type="ECO:0000313" key="1">
    <source>
        <dbReference type="EMBL" id="WMW80832.1"/>
    </source>
</evidence>
<gene>
    <name evidence="1" type="ORF">RF679_00790</name>
</gene>
<evidence type="ECO:0008006" key="3">
    <source>
        <dbReference type="Google" id="ProtNLM"/>
    </source>
</evidence>
<name>A0ABY9RKF4_9BURK</name>
<dbReference type="EMBL" id="CP133720">
    <property type="protein sequence ID" value="WMW80832.1"/>
    <property type="molecule type" value="Genomic_DNA"/>
</dbReference>
<reference evidence="1" key="1">
    <citation type="submission" date="2023-09" db="EMBL/GenBank/DDBJ databases">
        <title>Undibacterium sp. 20NA77.5 isolated from freshwater.</title>
        <authorList>
            <person name="Le V."/>
            <person name="Ko S.-R."/>
            <person name="Ahn C.-Y."/>
            <person name="Oh H.-M."/>
        </authorList>
    </citation>
    <scope>NUCLEOTIDE SEQUENCE</scope>
    <source>
        <strain evidence="1">20NA77.5</strain>
    </source>
</reference>
<protein>
    <recommendedName>
        <fullName evidence="3">PilZ domain-containing protein</fullName>
    </recommendedName>
</protein>
<evidence type="ECO:0000313" key="2">
    <source>
        <dbReference type="Proteomes" id="UP001181355"/>
    </source>
</evidence>
<dbReference type="RefSeq" id="WP_309482323.1">
    <property type="nucleotide sequence ID" value="NZ_CP133720.1"/>
</dbReference>